<evidence type="ECO:0000256" key="6">
    <source>
        <dbReference type="ARBA" id="ARBA00023157"/>
    </source>
</evidence>
<name>A0AAD6G0X3_9EURO</name>
<sequence length="151" mass="16953">LIDVLLPSSDREDISDAVVWADAIRPDFLFTRPWHFINCGSAGCIVSAIQNIIAEETRSIYASTVGVVERRTSYSISDTDIPYKINGLKYNLKYNEEKEPAARETNRLNCDYVLKNGVNWLEDNNLGGDYYVSSAPIVNKQIYKAGVRLAT</sequence>
<dbReference type="RefSeq" id="XP_056763475.1">
    <property type="nucleotide sequence ID" value="XM_056914626.1"/>
</dbReference>
<dbReference type="GeneID" id="81604869"/>
<dbReference type="EMBL" id="JAPVEA010000008">
    <property type="protein sequence ID" value="KAJ5440246.1"/>
    <property type="molecule type" value="Genomic_DNA"/>
</dbReference>
<protein>
    <submittedName>
        <fullName evidence="8">S1/P1 nuclease</fullName>
    </submittedName>
</protein>
<dbReference type="SUPFAM" id="SSF48537">
    <property type="entry name" value="Phospholipase C/P1 nuclease"/>
    <property type="match status" value="1"/>
</dbReference>
<dbReference type="GO" id="GO:0016788">
    <property type="term" value="F:hydrolase activity, acting on ester bonds"/>
    <property type="evidence" value="ECO:0007669"/>
    <property type="project" value="InterPro"/>
</dbReference>
<dbReference type="InterPro" id="IPR008947">
    <property type="entry name" value="PLipase_C/P1_nuclease_dom_sf"/>
</dbReference>
<evidence type="ECO:0000256" key="4">
    <source>
        <dbReference type="ARBA" id="ARBA00022759"/>
    </source>
</evidence>
<accession>A0AAD6G0X3</accession>
<dbReference type="PANTHER" id="PTHR33146">
    <property type="entry name" value="ENDONUCLEASE 4"/>
    <property type="match status" value="1"/>
</dbReference>
<keyword evidence="9" id="KW-1185">Reference proteome</keyword>
<evidence type="ECO:0000256" key="1">
    <source>
        <dbReference type="ARBA" id="ARBA00009547"/>
    </source>
</evidence>
<reference evidence="8" key="1">
    <citation type="submission" date="2022-12" db="EMBL/GenBank/DDBJ databases">
        <authorList>
            <person name="Petersen C."/>
        </authorList>
    </citation>
    <scope>NUCLEOTIDE SEQUENCE</scope>
    <source>
        <strain evidence="8">IBT 16125</strain>
    </source>
</reference>
<evidence type="ECO:0000256" key="2">
    <source>
        <dbReference type="ARBA" id="ARBA00022722"/>
    </source>
</evidence>
<gene>
    <name evidence="8" type="ORF">N7458_011244</name>
</gene>
<dbReference type="Pfam" id="PF02265">
    <property type="entry name" value="S1-P1_nuclease"/>
    <property type="match status" value="1"/>
</dbReference>
<dbReference type="Gene3D" id="1.10.575.10">
    <property type="entry name" value="P1 Nuclease"/>
    <property type="match status" value="1"/>
</dbReference>
<dbReference type="AlphaFoldDB" id="A0AAD6G0X3"/>
<reference evidence="8" key="2">
    <citation type="journal article" date="2023" name="IMA Fungus">
        <title>Comparative genomic study of the Penicillium genus elucidates a diverse pangenome and 15 lateral gene transfer events.</title>
        <authorList>
            <person name="Petersen C."/>
            <person name="Sorensen T."/>
            <person name="Nielsen M.R."/>
            <person name="Sondergaard T.E."/>
            <person name="Sorensen J.L."/>
            <person name="Fitzpatrick D.A."/>
            <person name="Frisvad J.C."/>
            <person name="Nielsen K.L."/>
        </authorList>
    </citation>
    <scope>NUCLEOTIDE SEQUENCE</scope>
    <source>
        <strain evidence="8">IBT 16125</strain>
    </source>
</reference>
<evidence type="ECO:0000313" key="8">
    <source>
        <dbReference type="EMBL" id="KAJ5440246.1"/>
    </source>
</evidence>
<dbReference type="GO" id="GO:0003676">
    <property type="term" value="F:nucleic acid binding"/>
    <property type="evidence" value="ECO:0007669"/>
    <property type="project" value="InterPro"/>
</dbReference>
<evidence type="ECO:0000256" key="7">
    <source>
        <dbReference type="ARBA" id="ARBA00023180"/>
    </source>
</evidence>
<comment type="caution">
    <text evidence="8">The sequence shown here is derived from an EMBL/GenBank/DDBJ whole genome shotgun (WGS) entry which is preliminary data.</text>
</comment>
<dbReference type="GO" id="GO:0046872">
    <property type="term" value="F:metal ion binding"/>
    <property type="evidence" value="ECO:0007669"/>
    <property type="project" value="UniProtKB-KW"/>
</dbReference>
<feature type="non-terminal residue" evidence="8">
    <location>
        <position position="151"/>
    </location>
</feature>
<keyword evidence="7" id="KW-0325">Glycoprotein</keyword>
<comment type="similarity">
    <text evidence="1">Belongs to the nuclease type I family.</text>
</comment>
<evidence type="ECO:0000313" key="9">
    <source>
        <dbReference type="Proteomes" id="UP001213681"/>
    </source>
</evidence>
<evidence type="ECO:0000256" key="5">
    <source>
        <dbReference type="ARBA" id="ARBA00022801"/>
    </source>
</evidence>
<dbReference type="GO" id="GO:0006308">
    <property type="term" value="P:DNA catabolic process"/>
    <property type="evidence" value="ECO:0007669"/>
    <property type="project" value="InterPro"/>
</dbReference>
<keyword evidence="2" id="KW-0540">Nuclease</keyword>
<dbReference type="PANTHER" id="PTHR33146:SF26">
    <property type="entry name" value="ENDONUCLEASE 4"/>
    <property type="match status" value="1"/>
</dbReference>
<dbReference type="InterPro" id="IPR003154">
    <property type="entry name" value="S1/P1nuclease"/>
</dbReference>
<keyword evidence="4" id="KW-0255">Endonuclease</keyword>
<keyword evidence="3" id="KW-0479">Metal-binding</keyword>
<keyword evidence="5" id="KW-0378">Hydrolase</keyword>
<keyword evidence="6" id="KW-1015">Disulfide bond</keyword>
<organism evidence="8 9">
    <name type="scientific">Penicillium daleae</name>
    <dbReference type="NCBI Taxonomy" id="63821"/>
    <lineage>
        <taxon>Eukaryota</taxon>
        <taxon>Fungi</taxon>
        <taxon>Dikarya</taxon>
        <taxon>Ascomycota</taxon>
        <taxon>Pezizomycotina</taxon>
        <taxon>Eurotiomycetes</taxon>
        <taxon>Eurotiomycetidae</taxon>
        <taxon>Eurotiales</taxon>
        <taxon>Aspergillaceae</taxon>
        <taxon>Penicillium</taxon>
    </lineage>
</organism>
<dbReference type="GO" id="GO:0004519">
    <property type="term" value="F:endonuclease activity"/>
    <property type="evidence" value="ECO:0007669"/>
    <property type="project" value="UniProtKB-KW"/>
</dbReference>
<proteinExistence type="inferred from homology"/>
<evidence type="ECO:0000256" key="3">
    <source>
        <dbReference type="ARBA" id="ARBA00022723"/>
    </source>
</evidence>
<dbReference type="Proteomes" id="UP001213681">
    <property type="component" value="Unassembled WGS sequence"/>
</dbReference>